<evidence type="ECO:0000256" key="1">
    <source>
        <dbReference type="ARBA" id="ARBA00004651"/>
    </source>
</evidence>
<feature type="transmembrane region" description="Helical" evidence="9">
    <location>
        <begin position="165"/>
        <end position="183"/>
    </location>
</feature>
<keyword evidence="5 9" id="KW-0732">Signal</keyword>
<evidence type="ECO:0000256" key="9">
    <source>
        <dbReference type="RuleBase" id="RU369037"/>
    </source>
</evidence>
<organism evidence="12 13">
    <name type="scientific">Candidatus Nitrosacidococcus tergens</name>
    <dbReference type="NCBI Taxonomy" id="553981"/>
    <lineage>
        <taxon>Bacteria</taxon>
        <taxon>Pseudomonadati</taxon>
        <taxon>Pseudomonadota</taxon>
        <taxon>Gammaproteobacteria</taxon>
        <taxon>Chromatiales</taxon>
        <taxon>Chromatiaceae</taxon>
        <taxon>Candidatus Nitrosacidococcus</taxon>
    </lineage>
</organism>
<evidence type="ECO:0000256" key="5">
    <source>
        <dbReference type="ARBA" id="ARBA00022729"/>
    </source>
</evidence>
<dbReference type="GO" id="GO:0046688">
    <property type="term" value="P:response to copper ion"/>
    <property type="evidence" value="ECO:0007669"/>
    <property type="project" value="UniProtKB-UniRule"/>
</dbReference>
<protein>
    <recommendedName>
        <fullName evidence="9">Copper resistance protein C</fullName>
    </recommendedName>
    <alternativeName>
        <fullName evidence="9">Copper resistance protein D</fullName>
    </alternativeName>
</protein>
<dbReference type="InterPro" id="IPR014756">
    <property type="entry name" value="Ig_E-set"/>
</dbReference>
<keyword evidence="6 9" id="KW-1133">Transmembrane helix</keyword>
<evidence type="ECO:0000256" key="3">
    <source>
        <dbReference type="ARBA" id="ARBA00022692"/>
    </source>
</evidence>
<feature type="transmembrane region" description="Helical" evidence="9">
    <location>
        <begin position="139"/>
        <end position="158"/>
    </location>
</feature>
<evidence type="ECO:0000256" key="4">
    <source>
        <dbReference type="ARBA" id="ARBA00022723"/>
    </source>
</evidence>
<dbReference type="InterPro" id="IPR007348">
    <property type="entry name" value="CopC_dom"/>
</dbReference>
<evidence type="ECO:0000256" key="7">
    <source>
        <dbReference type="ARBA" id="ARBA00023008"/>
    </source>
</evidence>
<dbReference type="GO" id="GO:0005886">
    <property type="term" value="C:plasma membrane"/>
    <property type="evidence" value="ECO:0007669"/>
    <property type="project" value="UniProtKB-SubCell"/>
</dbReference>
<dbReference type="PANTHER" id="PTHR34820">
    <property type="entry name" value="INNER MEMBRANE PROTEIN YEBZ"/>
    <property type="match status" value="1"/>
</dbReference>
<dbReference type="InterPro" id="IPR032694">
    <property type="entry name" value="CopC/D"/>
</dbReference>
<comment type="subcellular location">
    <subcellularLocation>
        <location evidence="9">Cell inner membrane</location>
        <topology evidence="9">Multi-pass membrane protein</topology>
    </subcellularLocation>
    <subcellularLocation>
        <location evidence="1">Cell membrane</location>
        <topology evidence="1">Multi-pass membrane protein</topology>
    </subcellularLocation>
    <subcellularLocation>
        <location evidence="9">Periplasm</location>
    </subcellularLocation>
</comment>
<keyword evidence="7 9" id="KW-0186">Copper</keyword>
<dbReference type="Gene3D" id="2.60.40.1220">
    <property type="match status" value="1"/>
</dbReference>
<keyword evidence="4 9" id="KW-0479">Metal-binding</keyword>
<keyword evidence="9" id="KW-0997">Cell inner membrane</keyword>
<feature type="domain" description="Copper resistance protein D" evidence="11">
    <location>
        <begin position="306"/>
        <end position="404"/>
    </location>
</feature>
<evidence type="ECO:0000313" key="13">
    <source>
        <dbReference type="Proteomes" id="UP000516072"/>
    </source>
</evidence>
<gene>
    <name evidence="12" type="ORF">NSCAC_0565</name>
</gene>
<dbReference type="RefSeq" id="WP_197744911.1">
    <property type="nucleotide sequence ID" value="NZ_LR778175.1"/>
</dbReference>
<feature type="domain" description="CopC" evidence="10">
    <location>
        <begin position="22"/>
        <end position="113"/>
    </location>
</feature>
<feature type="transmembrane region" description="Helical" evidence="9">
    <location>
        <begin position="385"/>
        <end position="406"/>
    </location>
</feature>
<dbReference type="GO" id="GO:0006825">
    <property type="term" value="P:copper ion transport"/>
    <property type="evidence" value="ECO:0007669"/>
    <property type="project" value="InterPro"/>
</dbReference>
<evidence type="ECO:0000259" key="10">
    <source>
        <dbReference type="Pfam" id="PF04234"/>
    </source>
</evidence>
<keyword evidence="3 9" id="KW-0812">Transmembrane</keyword>
<comment type="similarity">
    <text evidence="9">Belongs to the CopC family.</text>
</comment>
<dbReference type="GO" id="GO:0005507">
    <property type="term" value="F:copper ion binding"/>
    <property type="evidence" value="ECO:0007669"/>
    <property type="project" value="UniProtKB-UniRule"/>
</dbReference>
<dbReference type="PANTHER" id="PTHR34820:SF4">
    <property type="entry name" value="INNER MEMBRANE PROTEIN YEBZ"/>
    <property type="match status" value="1"/>
</dbReference>
<evidence type="ECO:0000256" key="6">
    <source>
        <dbReference type="ARBA" id="ARBA00022989"/>
    </source>
</evidence>
<feature type="transmembrane region" description="Helical" evidence="9">
    <location>
        <begin position="312"/>
        <end position="331"/>
    </location>
</feature>
<dbReference type="InterPro" id="IPR014755">
    <property type="entry name" value="Cu-Rt/internalin_Ig-like"/>
</dbReference>
<evidence type="ECO:0000256" key="2">
    <source>
        <dbReference type="ARBA" id="ARBA00022475"/>
    </source>
</evidence>
<comment type="similarity">
    <text evidence="9">Belongs to the CopD family.</text>
</comment>
<dbReference type="InterPro" id="IPR008457">
    <property type="entry name" value="Cu-R_CopD_dom"/>
</dbReference>
<sequence>MRNLLFIFTSCLFFWGQTVWGHAALVSTLPESGAILDASPKTVTLIFNEPVGITKMQLIDPKERQINLDSYTNRNEQIHISIPDMDLKGTYLLSWRIVSADGHPVGGILDYSIGTPSVMVTDPSANISIRNVAIWLSKWLGYLCLFVVSGAILFRVLAPKTKLSWVFPFALLGIITLPIDLGLQGLDLQDSSWATLADSTTWVTAFSTGHYAWMLGLMAVVFLVGLSTLNFHKFSMIIAIIGGGISGLAFSVSGHASTAPPQWLARPLVTLHIITAIFWVGLFIPLVRLLPSYRNPFPTLIGLTPLASFSRWITPVVIVLVISGLGLSYLQVDRLDSLWRTEYGEILIAKLILVALLLILASLNRWCYTEPALSGSTKAQKHLKYSISLEIILAILVLGVVSLWRFTPPPRSLNTSSATKTIVFHLQNSQIHAEIKEQRDSLGTWEIAIATHNGQIFSAQEVTLIITNPFTPEIEPLRRQAHQVGDLWLAHLPVLPITEYWKVQLKILIDDFDQVILKN</sequence>
<reference evidence="12 13" key="1">
    <citation type="submission" date="2020-03" db="EMBL/GenBank/DDBJ databases">
        <authorList>
            <person name="Picone N."/>
        </authorList>
    </citation>
    <scope>NUCLEOTIDE SEQUENCE [LARGE SCALE GENOMIC DNA]</scope>
    <source>
        <strain evidence="12">NSCAC1</strain>
    </source>
</reference>
<dbReference type="KEGG" id="ntg:NSCAC_0565"/>
<dbReference type="SUPFAM" id="SSF81296">
    <property type="entry name" value="E set domains"/>
    <property type="match status" value="1"/>
</dbReference>
<dbReference type="AlphaFoldDB" id="A0A7G1Q8T3"/>
<keyword evidence="8 9" id="KW-0472">Membrane</keyword>
<keyword evidence="9" id="KW-0574">Periplasm</keyword>
<dbReference type="Pfam" id="PF05425">
    <property type="entry name" value="CopD"/>
    <property type="match status" value="1"/>
</dbReference>
<accession>A0A7G1Q8T3</accession>
<feature type="transmembrane region" description="Helical" evidence="9">
    <location>
        <begin position="343"/>
        <end position="364"/>
    </location>
</feature>
<name>A0A7G1Q8T3_9GAMM</name>
<evidence type="ECO:0000313" key="12">
    <source>
        <dbReference type="EMBL" id="CAB1275235.1"/>
    </source>
</evidence>
<dbReference type="EMBL" id="LR778175">
    <property type="protein sequence ID" value="CAB1275235.1"/>
    <property type="molecule type" value="Genomic_DNA"/>
</dbReference>
<feature type="transmembrane region" description="Helical" evidence="9">
    <location>
        <begin position="236"/>
        <end position="256"/>
    </location>
</feature>
<keyword evidence="13" id="KW-1185">Reference proteome</keyword>
<feature type="transmembrane region" description="Helical" evidence="9">
    <location>
        <begin position="211"/>
        <end position="229"/>
    </location>
</feature>
<evidence type="ECO:0000256" key="8">
    <source>
        <dbReference type="ARBA" id="ARBA00023136"/>
    </source>
</evidence>
<feature type="transmembrane region" description="Helical" evidence="9">
    <location>
        <begin position="268"/>
        <end position="291"/>
    </location>
</feature>
<dbReference type="Pfam" id="PF04234">
    <property type="entry name" value="CopC"/>
    <property type="match status" value="1"/>
</dbReference>
<evidence type="ECO:0000259" key="11">
    <source>
        <dbReference type="Pfam" id="PF05425"/>
    </source>
</evidence>
<comment type="function">
    <text evidence="9">Involved in copper resistance.</text>
</comment>
<dbReference type="GO" id="GO:0042597">
    <property type="term" value="C:periplasmic space"/>
    <property type="evidence" value="ECO:0007669"/>
    <property type="project" value="UniProtKB-SubCell"/>
</dbReference>
<keyword evidence="2 9" id="KW-1003">Cell membrane</keyword>
<dbReference type="Proteomes" id="UP000516072">
    <property type="component" value="Chromosome"/>
</dbReference>
<proteinExistence type="inferred from homology"/>